<comment type="caution">
    <text evidence="7">The sequence shown here is derived from an EMBL/GenBank/DDBJ whole genome shotgun (WGS) entry which is preliminary data.</text>
</comment>
<name>A0ABW2G8R3_9ACTN</name>
<comment type="similarity">
    <text evidence="2 5">Belongs to the cyclophilin-type PPIase family.</text>
</comment>
<evidence type="ECO:0000256" key="1">
    <source>
        <dbReference type="ARBA" id="ARBA00002388"/>
    </source>
</evidence>
<feature type="domain" description="PPIase cyclophilin-type" evidence="6">
    <location>
        <begin position="11"/>
        <end position="171"/>
    </location>
</feature>
<evidence type="ECO:0000259" key="6">
    <source>
        <dbReference type="PROSITE" id="PS50072"/>
    </source>
</evidence>
<reference evidence="8" key="1">
    <citation type="journal article" date="2019" name="Int. J. Syst. Evol. Microbiol.">
        <title>The Global Catalogue of Microorganisms (GCM) 10K type strain sequencing project: providing services to taxonomists for standard genome sequencing and annotation.</title>
        <authorList>
            <consortium name="The Broad Institute Genomics Platform"/>
            <consortium name="The Broad Institute Genome Sequencing Center for Infectious Disease"/>
            <person name="Wu L."/>
            <person name="Ma J."/>
        </authorList>
    </citation>
    <scope>NUCLEOTIDE SEQUENCE [LARGE SCALE GENOMIC DNA]</scope>
    <source>
        <strain evidence="8">CGMCC 1.13681</strain>
    </source>
</reference>
<dbReference type="Gene3D" id="2.40.100.10">
    <property type="entry name" value="Cyclophilin-like"/>
    <property type="match status" value="1"/>
</dbReference>
<dbReference type="PROSITE" id="PS00170">
    <property type="entry name" value="CSA_PPIASE_1"/>
    <property type="match status" value="1"/>
</dbReference>
<comment type="catalytic activity">
    <reaction evidence="5">
        <text>[protein]-peptidylproline (omega=180) = [protein]-peptidylproline (omega=0)</text>
        <dbReference type="Rhea" id="RHEA:16237"/>
        <dbReference type="Rhea" id="RHEA-COMP:10747"/>
        <dbReference type="Rhea" id="RHEA-COMP:10748"/>
        <dbReference type="ChEBI" id="CHEBI:83833"/>
        <dbReference type="ChEBI" id="CHEBI:83834"/>
        <dbReference type="EC" id="5.2.1.8"/>
    </reaction>
</comment>
<evidence type="ECO:0000256" key="3">
    <source>
        <dbReference type="ARBA" id="ARBA00023110"/>
    </source>
</evidence>
<dbReference type="PROSITE" id="PS50072">
    <property type="entry name" value="CSA_PPIASE_2"/>
    <property type="match status" value="1"/>
</dbReference>
<dbReference type="PANTHER" id="PTHR45625">
    <property type="entry name" value="PEPTIDYL-PROLYL CIS-TRANS ISOMERASE-RELATED"/>
    <property type="match status" value="1"/>
</dbReference>
<dbReference type="InterPro" id="IPR029000">
    <property type="entry name" value="Cyclophilin-like_dom_sf"/>
</dbReference>
<evidence type="ECO:0000256" key="5">
    <source>
        <dbReference type="RuleBase" id="RU363019"/>
    </source>
</evidence>
<accession>A0ABW2G8R3</accession>
<protein>
    <recommendedName>
        <fullName evidence="5">Peptidyl-prolyl cis-trans isomerase</fullName>
        <shortName evidence="5">PPIase</shortName>
        <ecNumber evidence="5">5.2.1.8</ecNumber>
    </recommendedName>
</protein>
<proteinExistence type="inferred from homology"/>
<dbReference type="EC" id="5.2.1.8" evidence="5"/>
<dbReference type="InterPro" id="IPR002130">
    <property type="entry name" value="Cyclophilin-type_PPIase_dom"/>
</dbReference>
<dbReference type="Proteomes" id="UP001596413">
    <property type="component" value="Unassembled WGS sequence"/>
</dbReference>
<evidence type="ECO:0000256" key="4">
    <source>
        <dbReference type="ARBA" id="ARBA00023235"/>
    </source>
</evidence>
<evidence type="ECO:0000313" key="8">
    <source>
        <dbReference type="Proteomes" id="UP001596413"/>
    </source>
</evidence>
<gene>
    <name evidence="7" type="ORF">ACFQLX_03175</name>
</gene>
<keyword evidence="3 5" id="KW-0697">Rotamase</keyword>
<dbReference type="SUPFAM" id="SSF50891">
    <property type="entry name" value="Cyclophilin-like"/>
    <property type="match status" value="1"/>
</dbReference>
<keyword evidence="4 5" id="KW-0413">Isomerase</keyword>
<evidence type="ECO:0000313" key="7">
    <source>
        <dbReference type="EMBL" id="MFC7217178.1"/>
    </source>
</evidence>
<organism evidence="7 8">
    <name type="scientific">Streptomyces polyrhachis</name>
    <dbReference type="NCBI Taxonomy" id="1282885"/>
    <lineage>
        <taxon>Bacteria</taxon>
        <taxon>Bacillati</taxon>
        <taxon>Actinomycetota</taxon>
        <taxon>Actinomycetes</taxon>
        <taxon>Kitasatosporales</taxon>
        <taxon>Streptomycetaceae</taxon>
        <taxon>Streptomyces</taxon>
    </lineage>
</organism>
<dbReference type="RefSeq" id="WP_386411647.1">
    <property type="nucleotide sequence ID" value="NZ_JBHSZO010000003.1"/>
</dbReference>
<dbReference type="PRINTS" id="PR00153">
    <property type="entry name" value="CSAPPISMRASE"/>
</dbReference>
<dbReference type="InterPro" id="IPR024936">
    <property type="entry name" value="Cyclophilin-type_PPIase"/>
</dbReference>
<dbReference type="PIRSF" id="PIRSF001467">
    <property type="entry name" value="Peptidylpro_ismrse"/>
    <property type="match status" value="1"/>
</dbReference>
<dbReference type="Pfam" id="PF00160">
    <property type="entry name" value="Pro_isomerase"/>
    <property type="match status" value="1"/>
</dbReference>
<evidence type="ECO:0000256" key="2">
    <source>
        <dbReference type="ARBA" id="ARBA00007365"/>
    </source>
</evidence>
<dbReference type="InterPro" id="IPR044666">
    <property type="entry name" value="Cyclophilin_A-like"/>
</dbReference>
<comment type="function">
    <text evidence="1 5">PPIases accelerate the folding of proteins. It catalyzes the cis-trans isomerization of proline imidic peptide bonds in oligopeptides.</text>
</comment>
<dbReference type="GO" id="GO:0003755">
    <property type="term" value="F:peptidyl-prolyl cis-trans isomerase activity"/>
    <property type="evidence" value="ECO:0007669"/>
    <property type="project" value="UniProtKB-EC"/>
</dbReference>
<dbReference type="EMBL" id="JBHSZO010000003">
    <property type="protein sequence ID" value="MFC7217178.1"/>
    <property type="molecule type" value="Genomic_DNA"/>
</dbReference>
<sequence length="174" mass="18978">MAEQLYATLKTNHGDITVKLLPNHAPKTVANFVELAEGEREWTNPATGKRSTDKLYDGTVFHRVIPGFMIQGGDPLGNGMGGPGYEFADEFHPELRFDKPYLLAMANAGPGTNGSQFFITVAPTPHLDRRHTIFGEVEDEASKKVVDAIAGTATGRNDRPVQDVVVESVSIDKR</sequence>
<dbReference type="CDD" id="cd00317">
    <property type="entry name" value="cyclophilin"/>
    <property type="match status" value="1"/>
</dbReference>
<dbReference type="PANTHER" id="PTHR45625:SF4">
    <property type="entry name" value="PEPTIDYLPROLYL ISOMERASE DOMAIN AND WD REPEAT-CONTAINING PROTEIN 1"/>
    <property type="match status" value="1"/>
</dbReference>
<dbReference type="InterPro" id="IPR020892">
    <property type="entry name" value="Cyclophilin-type_PPIase_CS"/>
</dbReference>
<keyword evidence="8" id="KW-1185">Reference proteome</keyword>